<dbReference type="InterPro" id="IPR050261">
    <property type="entry name" value="FrsA_esterase"/>
</dbReference>
<dbReference type="AlphaFoldDB" id="A0AAD6HV58"/>
<gene>
    <name evidence="3" type="ORF">N7493_001659</name>
</gene>
<dbReference type="Proteomes" id="UP001215712">
    <property type="component" value="Unassembled WGS sequence"/>
</dbReference>
<dbReference type="InterPro" id="IPR022742">
    <property type="entry name" value="Hydrolase_4"/>
</dbReference>
<organism evidence="3 4">
    <name type="scientific">Penicillium malachiteum</name>
    <dbReference type="NCBI Taxonomy" id="1324776"/>
    <lineage>
        <taxon>Eukaryota</taxon>
        <taxon>Fungi</taxon>
        <taxon>Dikarya</taxon>
        <taxon>Ascomycota</taxon>
        <taxon>Pezizomycotina</taxon>
        <taxon>Eurotiomycetes</taxon>
        <taxon>Eurotiomycetidae</taxon>
        <taxon>Eurotiales</taxon>
        <taxon>Aspergillaceae</taxon>
        <taxon>Penicillium</taxon>
    </lineage>
</organism>
<dbReference type="Pfam" id="PF12146">
    <property type="entry name" value="Hydrolase_4"/>
    <property type="match status" value="1"/>
</dbReference>
<protein>
    <submittedName>
        <fullName evidence="3">Alpha/beta-hydrolase</fullName>
    </submittedName>
</protein>
<dbReference type="PANTHER" id="PTHR22946">
    <property type="entry name" value="DIENELACTONE HYDROLASE DOMAIN-CONTAINING PROTEIN-RELATED"/>
    <property type="match status" value="1"/>
</dbReference>
<reference evidence="3" key="2">
    <citation type="submission" date="2023-01" db="EMBL/GenBank/DDBJ databases">
        <authorList>
            <person name="Petersen C."/>
        </authorList>
    </citation>
    <scope>NUCLEOTIDE SEQUENCE</scope>
    <source>
        <strain evidence="3">IBT 17514</strain>
    </source>
</reference>
<dbReference type="PANTHER" id="PTHR22946:SF9">
    <property type="entry name" value="POLYKETIDE TRANSFERASE AF380"/>
    <property type="match status" value="1"/>
</dbReference>
<evidence type="ECO:0000313" key="3">
    <source>
        <dbReference type="EMBL" id="KAJ5738504.1"/>
    </source>
</evidence>
<feature type="domain" description="Serine aminopeptidase S33" evidence="2">
    <location>
        <begin position="52"/>
        <end position="265"/>
    </location>
</feature>
<dbReference type="GO" id="GO:0017000">
    <property type="term" value="P:antibiotic biosynthetic process"/>
    <property type="evidence" value="ECO:0007669"/>
    <property type="project" value="UniProtKB-ARBA"/>
</dbReference>
<reference evidence="3" key="1">
    <citation type="journal article" date="2023" name="IMA Fungus">
        <title>Comparative genomic study of the Penicillium genus elucidates a diverse pangenome and 15 lateral gene transfer events.</title>
        <authorList>
            <person name="Petersen C."/>
            <person name="Sorensen T."/>
            <person name="Nielsen M.R."/>
            <person name="Sondergaard T.E."/>
            <person name="Sorensen J.L."/>
            <person name="Fitzpatrick D.A."/>
            <person name="Frisvad J.C."/>
            <person name="Nielsen K.L."/>
        </authorList>
    </citation>
    <scope>NUCLEOTIDE SEQUENCE</scope>
    <source>
        <strain evidence="3">IBT 17514</strain>
    </source>
</reference>
<dbReference type="Gene3D" id="3.40.50.1820">
    <property type="entry name" value="alpha/beta hydrolase"/>
    <property type="match status" value="1"/>
</dbReference>
<evidence type="ECO:0000259" key="2">
    <source>
        <dbReference type="Pfam" id="PF12146"/>
    </source>
</evidence>
<evidence type="ECO:0000313" key="4">
    <source>
        <dbReference type="Proteomes" id="UP001215712"/>
    </source>
</evidence>
<keyword evidence="4" id="KW-1185">Reference proteome</keyword>
<dbReference type="SUPFAM" id="SSF53474">
    <property type="entry name" value="alpha/beta-Hydrolases"/>
    <property type="match status" value="1"/>
</dbReference>
<dbReference type="InterPro" id="IPR029058">
    <property type="entry name" value="AB_hydrolase_fold"/>
</dbReference>
<sequence>MSSVIHTLYTFQSLNEKVVGDLYLPTNGQAPYPTVVSGPGFGGVKEIMLGAYAGALADAGIACLVVDFVGYGASSGTPRQDIRPFDQVQTLRDALTALGEDPEKRFDVQRLGIWGTSLCGAHALVIAATDPRIKAAVAIIPHIHIEPSAKPPSFMTEQDLDADPLPTIQVFGKPGDLAVMTSDGSFEWSEKMTKEAPSFKNEVTIRSLRQMVEYNISKYAKDVNLPLLVLTAVDDSITPAEKIHKALQGARQVEIKDFPGTHFELFSNFMQDTVVLTVNWLKSKL</sequence>
<dbReference type="EMBL" id="JAQJAN010000002">
    <property type="protein sequence ID" value="KAJ5738504.1"/>
    <property type="molecule type" value="Genomic_DNA"/>
</dbReference>
<dbReference type="GO" id="GO:0016788">
    <property type="term" value="F:hydrolase activity, acting on ester bonds"/>
    <property type="evidence" value="ECO:0007669"/>
    <property type="project" value="UniProtKB-ARBA"/>
</dbReference>
<evidence type="ECO:0000256" key="1">
    <source>
        <dbReference type="ARBA" id="ARBA00022801"/>
    </source>
</evidence>
<keyword evidence="1" id="KW-0378">Hydrolase</keyword>
<dbReference type="GO" id="GO:0072330">
    <property type="term" value="P:monocarboxylic acid biosynthetic process"/>
    <property type="evidence" value="ECO:0007669"/>
    <property type="project" value="UniProtKB-ARBA"/>
</dbReference>
<name>A0AAD6HV58_9EURO</name>
<accession>A0AAD6HV58</accession>
<comment type="caution">
    <text evidence="3">The sequence shown here is derived from an EMBL/GenBank/DDBJ whole genome shotgun (WGS) entry which is preliminary data.</text>
</comment>
<proteinExistence type="predicted"/>